<keyword evidence="4" id="KW-1015">Disulfide bond</keyword>
<keyword evidence="7 9" id="KW-0624">Polysaccharide degradation</keyword>
<evidence type="ECO:0000256" key="4">
    <source>
        <dbReference type="ARBA" id="ARBA00023157"/>
    </source>
</evidence>
<comment type="caution">
    <text evidence="11">The sequence shown here is derived from an EMBL/GenBank/DDBJ whole genome shotgun (WGS) entry which is preliminary data.</text>
</comment>
<evidence type="ECO:0000256" key="6">
    <source>
        <dbReference type="ARBA" id="ARBA00023295"/>
    </source>
</evidence>
<evidence type="ECO:0000256" key="5">
    <source>
        <dbReference type="ARBA" id="ARBA00023277"/>
    </source>
</evidence>
<feature type="region of interest" description="Disordered" evidence="10">
    <location>
        <begin position="78"/>
        <end position="136"/>
    </location>
</feature>
<keyword evidence="12" id="KW-1185">Reference proteome</keyword>
<keyword evidence="3 9" id="KW-0136">Cellulose degradation</keyword>
<feature type="compositionally biased region" description="Low complexity" evidence="10">
    <location>
        <begin position="119"/>
        <end position="129"/>
    </location>
</feature>
<dbReference type="InterPro" id="IPR016288">
    <property type="entry name" value="Beta_cellobiohydrolase"/>
</dbReference>
<name>A0ABN3L7A2_9ACTN</name>
<dbReference type="EC" id="3.2.1.-" evidence="9"/>
<evidence type="ECO:0000256" key="1">
    <source>
        <dbReference type="ARBA" id="ARBA00022729"/>
    </source>
</evidence>
<feature type="active site" evidence="8">
    <location>
        <position position="298"/>
    </location>
</feature>
<reference evidence="11 12" key="1">
    <citation type="journal article" date="2019" name="Int. J. Syst. Evol. Microbiol.">
        <title>The Global Catalogue of Microorganisms (GCM) 10K type strain sequencing project: providing services to taxonomists for standard genome sequencing and annotation.</title>
        <authorList>
            <consortium name="The Broad Institute Genomics Platform"/>
            <consortium name="The Broad Institute Genome Sequencing Center for Infectious Disease"/>
            <person name="Wu L."/>
            <person name="Ma J."/>
        </authorList>
    </citation>
    <scope>NUCLEOTIDE SEQUENCE [LARGE SCALE GENOMIC DNA]</scope>
    <source>
        <strain evidence="11 12">JCM 5062</strain>
    </source>
</reference>
<dbReference type="EMBL" id="BAAASR010000002">
    <property type="protein sequence ID" value="GAA2479093.1"/>
    <property type="molecule type" value="Genomic_DNA"/>
</dbReference>
<dbReference type="Pfam" id="PF01341">
    <property type="entry name" value="Glyco_hydro_6"/>
    <property type="match status" value="1"/>
</dbReference>
<evidence type="ECO:0000256" key="8">
    <source>
        <dbReference type="PROSITE-ProRule" id="PRU10056"/>
    </source>
</evidence>
<comment type="similarity">
    <text evidence="9">Belongs to the glycosyl hydrolase family 6.</text>
</comment>
<evidence type="ECO:0000313" key="12">
    <source>
        <dbReference type="Proteomes" id="UP001499942"/>
    </source>
</evidence>
<dbReference type="PANTHER" id="PTHR34876">
    <property type="match status" value="1"/>
</dbReference>
<feature type="compositionally biased region" description="Basic residues" evidence="10">
    <location>
        <begin position="104"/>
        <end position="113"/>
    </location>
</feature>
<sequence>MTGRPDRPTGLPPRRYRDFSPHGPSTGPLLARESQSRESQSRAFQGRAFLACAFLGRAIPGRVPGPCVPGPCVPRPREEPGVGREAGTGPAASPSRWDAAGARSRCRPARRRDRGGVAGARVAGARRGGWPPSWLSGPVCQDGLDRVVREGRLGGGPAQSAPEGEWMYGSCTGRARVRATAMGAVGAVAALLLAGCSSPDAGAGGGKEPETAPVVSQQPKATDPFWVNPGSKAAQQVASYLRDGKKEDAELIKRIASQPVGEWVGTEQPEEDARSITEAAAKADRDAVLVLYNIPHRDCGQHSAGGAADGDAYRAWLDKVAKGIGDRRATVIVEPDAVMHMVDGCTEEQYHEERYDLLKGAVKRLKQLPGTKVYLDAGNAGWGKPDQIFEPLKWAGVAEADGFAVNVANFQTTAASKEYGRKVSKKVGGKPFVIDTSRNGNGPYTGGDPAENWCNPPGRALGETPTTETGDPLVDAYLWIKRPGESDGDCKGGPKAGDWFPEYALDLARNTE</sequence>
<evidence type="ECO:0000313" key="11">
    <source>
        <dbReference type="EMBL" id="GAA2479093.1"/>
    </source>
</evidence>
<dbReference type="Gene3D" id="3.20.20.40">
    <property type="entry name" value="1, 4-beta cellobiohydrolase"/>
    <property type="match status" value="1"/>
</dbReference>
<keyword evidence="5 9" id="KW-0119">Carbohydrate metabolism</keyword>
<evidence type="ECO:0000256" key="10">
    <source>
        <dbReference type="SAM" id="MobiDB-lite"/>
    </source>
</evidence>
<evidence type="ECO:0000256" key="3">
    <source>
        <dbReference type="ARBA" id="ARBA00023001"/>
    </source>
</evidence>
<evidence type="ECO:0000256" key="9">
    <source>
        <dbReference type="RuleBase" id="RU361186"/>
    </source>
</evidence>
<dbReference type="SUPFAM" id="SSF51989">
    <property type="entry name" value="Glycosyl hydrolases family 6, cellulases"/>
    <property type="match status" value="1"/>
</dbReference>
<proteinExistence type="inferred from homology"/>
<accession>A0ABN3L7A2</accession>
<keyword evidence="2 9" id="KW-0378">Hydrolase</keyword>
<organism evidence="11 12">
    <name type="scientific">Streptomyces gobitricini</name>
    <dbReference type="NCBI Taxonomy" id="68211"/>
    <lineage>
        <taxon>Bacteria</taxon>
        <taxon>Bacillati</taxon>
        <taxon>Actinomycetota</taxon>
        <taxon>Actinomycetes</taxon>
        <taxon>Kitasatosporales</taxon>
        <taxon>Streptomycetaceae</taxon>
        <taxon>Streptomyces</taxon>
    </lineage>
</organism>
<dbReference type="PANTHER" id="PTHR34876:SF4">
    <property type="entry name" value="1,4-BETA-D-GLUCAN CELLOBIOHYDROLASE C-RELATED"/>
    <property type="match status" value="1"/>
</dbReference>
<feature type="region of interest" description="Disordered" evidence="10">
    <location>
        <begin position="1"/>
        <end position="42"/>
    </location>
</feature>
<dbReference type="PRINTS" id="PR00733">
    <property type="entry name" value="GLHYDRLASE6"/>
</dbReference>
<keyword evidence="1" id="KW-0732">Signal</keyword>
<dbReference type="Proteomes" id="UP001499942">
    <property type="component" value="Unassembled WGS sequence"/>
</dbReference>
<dbReference type="InterPro" id="IPR001524">
    <property type="entry name" value="Glyco_hydro_6_CS"/>
</dbReference>
<evidence type="ECO:0000256" key="2">
    <source>
        <dbReference type="ARBA" id="ARBA00022801"/>
    </source>
</evidence>
<evidence type="ECO:0000256" key="7">
    <source>
        <dbReference type="ARBA" id="ARBA00023326"/>
    </source>
</evidence>
<dbReference type="InterPro" id="IPR036434">
    <property type="entry name" value="Beta_cellobiohydrolase_sf"/>
</dbReference>
<protein>
    <recommendedName>
        <fullName evidence="9">Glucanase</fullName>
        <ecNumber evidence="9">3.2.1.-</ecNumber>
    </recommendedName>
</protein>
<feature type="region of interest" description="Disordered" evidence="10">
    <location>
        <begin position="200"/>
        <end position="228"/>
    </location>
</feature>
<gene>
    <name evidence="11" type="ORF">GCM10010393_06860</name>
</gene>
<dbReference type="PROSITE" id="PS00655">
    <property type="entry name" value="GLYCOSYL_HYDROL_F6_1"/>
    <property type="match status" value="1"/>
</dbReference>
<keyword evidence="6 9" id="KW-0326">Glycosidase</keyword>